<evidence type="ECO:0000313" key="5">
    <source>
        <dbReference type="EnsemblPlants" id="Kaladp0095s0377.1.v1.1.CDS.1"/>
    </source>
</evidence>
<dbReference type="AlphaFoldDB" id="A0A7N0V1R6"/>
<proteinExistence type="predicted"/>
<evidence type="ECO:0000259" key="4">
    <source>
        <dbReference type="PROSITE" id="PS51473"/>
    </source>
</evidence>
<feature type="domain" description="Gnk2-homologous" evidence="4">
    <location>
        <begin position="144"/>
        <end position="249"/>
    </location>
</feature>
<name>A0A7N0V1R6_KALFE</name>
<organism evidence="5 6">
    <name type="scientific">Kalanchoe fedtschenkoi</name>
    <name type="common">Lavender scallops</name>
    <name type="synonym">South American air plant</name>
    <dbReference type="NCBI Taxonomy" id="63787"/>
    <lineage>
        <taxon>Eukaryota</taxon>
        <taxon>Viridiplantae</taxon>
        <taxon>Streptophyta</taxon>
        <taxon>Embryophyta</taxon>
        <taxon>Tracheophyta</taxon>
        <taxon>Spermatophyta</taxon>
        <taxon>Magnoliopsida</taxon>
        <taxon>eudicotyledons</taxon>
        <taxon>Gunneridae</taxon>
        <taxon>Pentapetalae</taxon>
        <taxon>Saxifragales</taxon>
        <taxon>Crassulaceae</taxon>
        <taxon>Kalanchoe</taxon>
    </lineage>
</organism>
<dbReference type="InterPro" id="IPR038408">
    <property type="entry name" value="GNK2_sf"/>
</dbReference>
<feature type="chain" id="PRO_5029776282" description="Gnk2-homologous domain-containing protein" evidence="3">
    <location>
        <begin position="27"/>
        <end position="272"/>
    </location>
</feature>
<dbReference type="Gene3D" id="3.30.430.20">
    <property type="entry name" value="Gnk2 domain, C-X8-C-X2-C motif"/>
    <property type="match status" value="2"/>
</dbReference>
<keyword evidence="1 3" id="KW-0732">Signal</keyword>
<keyword evidence="6" id="KW-1185">Reference proteome</keyword>
<evidence type="ECO:0000313" key="6">
    <source>
        <dbReference type="Proteomes" id="UP000594263"/>
    </source>
</evidence>
<evidence type="ECO:0000256" key="3">
    <source>
        <dbReference type="SAM" id="SignalP"/>
    </source>
</evidence>
<protein>
    <recommendedName>
        <fullName evidence="4">Gnk2-homologous domain-containing protein</fullName>
    </recommendedName>
</protein>
<dbReference type="OMA" id="NETQCAK"/>
<accession>A0A7N0V1R6</accession>
<dbReference type="PROSITE" id="PS51473">
    <property type="entry name" value="GNK2"/>
    <property type="match status" value="2"/>
</dbReference>
<feature type="domain" description="Gnk2-homologous" evidence="4">
    <location>
        <begin position="27"/>
        <end position="132"/>
    </location>
</feature>
<dbReference type="CDD" id="cd23509">
    <property type="entry name" value="Gnk2-like"/>
    <property type="match status" value="2"/>
</dbReference>
<keyword evidence="2" id="KW-0677">Repeat</keyword>
<dbReference type="Gramene" id="Kaladp0095s0377.1.v1.1">
    <property type="protein sequence ID" value="Kaladp0095s0377.1.v1.1.CDS.1"/>
    <property type="gene ID" value="Kaladp0095s0377.v1.1"/>
</dbReference>
<dbReference type="InterPro" id="IPR002902">
    <property type="entry name" value="GNK2"/>
</dbReference>
<feature type="signal peptide" evidence="3">
    <location>
        <begin position="1"/>
        <end position="26"/>
    </location>
</feature>
<dbReference type="EnsemblPlants" id="Kaladp0095s0377.1.v1.1">
    <property type="protein sequence ID" value="Kaladp0095s0377.1.v1.1.CDS.1"/>
    <property type="gene ID" value="Kaladp0095s0377.v1.1"/>
</dbReference>
<dbReference type="Proteomes" id="UP000594263">
    <property type="component" value="Unplaced"/>
</dbReference>
<reference evidence="5" key="1">
    <citation type="submission" date="2021-01" db="UniProtKB">
        <authorList>
            <consortium name="EnsemblPlants"/>
        </authorList>
    </citation>
    <scope>IDENTIFICATION</scope>
</reference>
<dbReference type="Pfam" id="PF01657">
    <property type="entry name" value="Stress-antifung"/>
    <property type="match status" value="2"/>
</dbReference>
<evidence type="ECO:0000256" key="1">
    <source>
        <dbReference type="ARBA" id="ARBA00022729"/>
    </source>
</evidence>
<sequence>MKFSFHPLLAVLAPLLLAIVPPSANSQTEETYVDHVCFDTRNSTSRANLHSVASLLSSQKGVSNGFYRFSNGENVEDPVNAYALCRGDISESACRSCVTFATSDLLQRCPTQAEEAIAWYDNCMLRYSTSHNFSYVFPLDNMYTMGVLLRGPVVSPSLLNAYFDARDDLLSTLAKRASLGDSTRKFATGNISFSSSDRIYALVQCVPDLNETQCAKCLHDQAAGMPFPLLQQWRALATACELRLAPAQFYDDIVGNAPVPSKDVIIPKGNSP</sequence>
<dbReference type="PANTHER" id="PTHR32099:SF51">
    <property type="entry name" value="CYSTEINE-RICH RECEPTOR-LIKE PROTEIN KINASE 25 ISOFORM X1"/>
    <property type="match status" value="1"/>
</dbReference>
<dbReference type="PANTHER" id="PTHR32099">
    <property type="entry name" value="CYSTEINE-RICH REPEAT SECRETORY PROTEIN"/>
    <property type="match status" value="1"/>
</dbReference>
<evidence type="ECO:0000256" key="2">
    <source>
        <dbReference type="ARBA" id="ARBA00022737"/>
    </source>
</evidence>